<dbReference type="AlphaFoldDB" id="A0A1F7SJN1"/>
<evidence type="ECO:0000256" key="5">
    <source>
        <dbReference type="ARBA" id="ARBA00022741"/>
    </source>
</evidence>
<dbReference type="Pfam" id="PF13185">
    <property type="entry name" value="GAF_2"/>
    <property type="match status" value="1"/>
</dbReference>
<dbReference type="PRINTS" id="PR00344">
    <property type="entry name" value="BCTRLSENSOR"/>
</dbReference>
<dbReference type="GO" id="GO:0005524">
    <property type="term" value="F:ATP binding"/>
    <property type="evidence" value="ECO:0007669"/>
    <property type="project" value="UniProtKB-KW"/>
</dbReference>
<dbReference type="EC" id="2.7.13.3" evidence="2"/>
<dbReference type="Gene3D" id="3.30.565.10">
    <property type="entry name" value="Histidine kinase-like ATPase, C-terminal domain"/>
    <property type="match status" value="1"/>
</dbReference>
<dbReference type="Pfam" id="PF16927">
    <property type="entry name" value="HisKA_7TM"/>
    <property type="match status" value="1"/>
</dbReference>
<dbReference type="SUPFAM" id="SSF47384">
    <property type="entry name" value="Homodimeric domain of signal transducing histidine kinase"/>
    <property type="match status" value="1"/>
</dbReference>
<feature type="transmembrane region" description="Helical" evidence="9">
    <location>
        <begin position="258"/>
        <end position="278"/>
    </location>
</feature>
<dbReference type="InterPro" id="IPR029016">
    <property type="entry name" value="GAF-like_dom_sf"/>
</dbReference>
<dbReference type="PANTHER" id="PTHR43065:SF10">
    <property type="entry name" value="PEROXIDE STRESS-ACTIVATED HISTIDINE KINASE MAK3"/>
    <property type="match status" value="1"/>
</dbReference>
<evidence type="ECO:0000313" key="12">
    <source>
        <dbReference type="Proteomes" id="UP000178082"/>
    </source>
</evidence>
<dbReference type="PROSITE" id="PS50109">
    <property type="entry name" value="HIS_KIN"/>
    <property type="match status" value="1"/>
</dbReference>
<name>A0A1F7SJN1_9BACT</name>
<evidence type="ECO:0000256" key="4">
    <source>
        <dbReference type="ARBA" id="ARBA00022679"/>
    </source>
</evidence>
<feature type="transmembrane region" description="Helical" evidence="9">
    <location>
        <begin position="67"/>
        <end position="87"/>
    </location>
</feature>
<evidence type="ECO:0000259" key="10">
    <source>
        <dbReference type="PROSITE" id="PS50109"/>
    </source>
</evidence>
<evidence type="ECO:0000256" key="9">
    <source>
        <dbReference type="SAM" id="Phobius"/>
    </source>
</evidence>
<keyword evidence="8" id="KW-0902">Two-component regulatory system</keyword>
<evidence type="ECO:0000256" key="8">
    <source>
        <dbReference type="ARBA" id="ARBA00023012"/>
    </source>
</evidence>
<dbReference type="CDD" id="cd00082">
    <property type="entry name" value="HisKA"/>
    <property type="match status" value="1"/>
</dbReference>
<comment type="caution">
    <text evidence="11">The sequence shown here is derived from an EMBL/GenBank/DDBJ whole genome shotgun (WGS) entry which is preliminary data.</text>
</comment>
<feature type="transmembrane region" description="Helical" evidence="9">
    <location>
        <begin position="170"/>
        <end position="192"/>
    </location>
</feature>
<evidence type="ECO:0000256" key="3">
    <source>
        <dbReference type="ARBA" id="ARBA00022553"/>
    </source>
</evidence>
<dbReference type="InterPro" id="IPR031621">
    <property type="entry name" value="HisKA_7TM"/>
</dbReference>
<keyword evidence="7" id="KW-0067">ATP-binding</keyword>
<proteinExistence type="predicted"/>
<dbReference type="InterPro" id="IPR036890">
    <property type="entry name" value="HATPase_C_sf"/>
</dbReference>
<keyword evidence="9" id="KW-0812">Transmembrane</keyword>
<dbReference type="Gene3D" id="1.10.287.130">
    <property type="match status" value="1"/>
</dbReference>
<dbReference type="Gene3D" id="3.30.450.40">
    <property type="match status" value="1"/>
</dbReference>
<dbReference type="Proteomes" id="UP000178082">
    <property type="component" value="Unassembled WGS sequence"/>
</dbReference>
<feature type="transmembrane region" description="Helical" evidence="9">
    <location>
        <begin position="137"/>
        <end position="155"/>
    </location>
</feature>
<dbReference type="InterPro" id="IPR005467">
    <property type="entry name" value="His_kinase_dom"/>
</dbReference>
<evidence type="ECO:0000256" key="6">
    <source>
        <dbReference type="ARBA" id="ARBA00022777"/>
    </source>
</evidence>
<dbReference type="InterPro" id="IPR036097">
    <property type="entry name" value="HisK_dim/P_sf"/>
</dbReference>
<dbReference type="SMART" id="SM00388">
    <property type="entry name" value="HisKA"/>
    <property type="match status" value="1"/>
</dbReference>
<feature type="transmembrane region" description="Helical" evidence="9">
    <location>
        <begin position="198"/>
        <end position="218"/>
    </location>
</feature>
<dbReference type="EMBL" id="MGDI01000025">
    <property type="protein sequence ID" value="OGL53424.1"/>
    <property type="molecule type" value="Genomic_DNA"/>
</dbReference>
<dbReference type="InterPro" id="IPR004358">
    <property type="entry name" value="Sig_transdc_His_kin-like_C"/>
</dbReference>
<evidence type="ECO:0000256" key="1">
    <source>
        <dbReference type="ARBA" id="ARBA00000085"/>
    </source>
</evidence>
<keyword evidence="9" id="KW-1133">Transmembrane helix</keyword>
<feature type="transmembrane region" description="Helical" evidence="9">
    <location>
        <begin position="6"/>
        <end position="24"/>
    </location>
</feature>
<feature type="transmembrane region" description="Helical" evidence="9">
    <location>
        <begin position="96"/>
        <end position="117"/>
    </location>
</feature>
<dbReference type="GO" id="GO:0000155">
    <property type="term" value="F:phosphorelay sensor kinase activity"/>
    <property type="evidence" value="ECO:0007669"/>
    <property type="project" value="InterPro"/>
</dbReference>
<comment type="catalytic activity">
    <reaction evidence="1">
        <text>ATP + protein L-histidine = ADP + protein N-phospho-L-histidine.</text>
        <dbReference type="EC" id="2.7.13.3"/>
    </reaction>
</comment>
<dbReference type="PANTHER" id="PTHR43065">
    <property type="entry name" value="SENSOR HISTIDINE KINASE"/>
    <property type="match status" value="1"/>
</dbReference>
<gene>
    <name evidence="11" type="ORF">A3G31_07950</name>
</gene>
<evidence type="ECO:0000256" key="2">
    <source>
        <dbReference type="ARBA" id="ARBA00012438"/>
    </source>
</evidence>
<protein>
    <recommendedName>
        <fullName evidence="2">histidine kinase</fullName>
        <ecNumber evidence="2">2.7.13.3</ecNumber>
    </recommendedName>
</protein>
<feature type="domain" description="Histidine kinase" evidence="10">
    <location>
        <begin position="487"/>
        <end position="697"/>
    </location>
</feature>
<dbReference type="InterPro" id="IPR003661">
    <property type="entry name" value="HisK_dim/P_dom"/>
</dbReference>
<keyword evidence="6" id="KW-0418">Kinase</keyword>
<keyword evidence="5" id="KW-0547">Nucleotide-binding</keyword>
<evidence type="ECO:0000256" key="7">
    <source>
        <dbReference type="ARBA" id="ARBA00022840"/>
    </source>
</evidence>
<dbReference type="SUPFAM" id="SSF55874">
    <property type="entry name" value="ATPase domain of HSP90 chaperone/DNA topoisomerase II/histidine kinase"/>
    <property type="match status" value="1"/>
</dbReference>
<accession>A0A1F7SJN1</accession>
<feature type="transmembrane region" description="Helical" evidence="9">
    <location>
        <begin position="230"/>
        <end position="252"/>
    </location>
</feature>
<dbReference type="SUPFAM" id="SSF55781">
    <property type="entry name" value="GAF domain-like"/>
    <property type="match status" value="1"/>
</dbReference>
<dbReference type="Pfam" id="PF02518">
    <property type="entry name" value="HATPase_c"/>
    <property type="match status" value="1"/>
</dbReference>
<dbReference type="STRING" id="1817883.A3G31_07950"/>
<dbReference type="SMART" id="SM00065">
    <property type="entry name" value="GAF"/>
    <property type="match status" value="1"/>
</dbReference>
<dbReference type="SMART" id="SM00387">
    <property type="entry name" value="HATPase_c"/>
    <property type="match status" value="1"/>
</dbReference>
<dbReference type="InterPro" id="IPR003018">
    <property type="entry name" value="GAF"/>
</dbReference>
<feature type="transmembrane region" description="Helical" evidence="9">
    <location>
        <begin position="29"/>
        <end position="47"/>
    </location>
</feature>
<keyword evidence="3" id="KW-0597">Phosphoprotein</keyword>
<dbReference type="InterPro" id="IPR003594">
    <property type="entry name" value="HATPase_dom"/>
</dbReference>
<organism evidence="11 12">
    <name type="scientific">Candidatus Schekmanbacteria bacterium RIFCSPLOWO2_12_FULL_38_15</name>
    <dbReference type="NCBI Taxonomy" id="1817883"/>
    <lineage>
        <taxon>Bacteria</taxon>
        <taxon>Candidatus Schekmaniibacteriota</taxon>
    </lineage>
</organism>
<keyword evidence="4" id="KW-0808">Transferase</keyword>
<sequence>MNWYAIGFFTGSIFAFILGIFVYLRNRKLFLNKIWCLQCFSVSLWYFGRCMVGVSIGRDEALFWNRVLYLGAIFIPFLTLHFFLVLVEQAREKRALLFVGYGFALVELVGFNFSKLFVKDVISHFAFGFYEVPGKIYFIHFLVYWVPIYGVWLLIKEHQRTTLLLKKNQLRYVIFASVIGFVSASTSFFPLIDLKTPPIAAHLSTIYVFIISYAIVKYRLMAITVVIKKSVTYFFLIILFFVPCFLIVLLSEKVSFDVFSYSFSLILFLLFVFAAFVFPRVKVLLDRKGREIFFKDEVTNENVFYNLSKTVTQVLEIDDLLEYIVDIIIKTIAVKKVSILVLDSDESKYEIRASHGFNGEIKNLLLRKDDFLSRWMEEKNEVVIREEVEEEISYDSRMNLINTKMMELDSEVSLPLIHDNRLVGVINLDKKENGGVYSYREFEMLKALANQASVAIENARLYDMLRKSKIHMRRADKLASLGTLTAGLAHEIRNPLVSIKTFLQLLPERFDDNEFRNNFLNLTIEEVERICRLLTELLEFARPSEPILKEIDINDVLEKVIMLAENEGLKKNLVIHKQYVSGLPKVMADKEQMKQVFLNVILNAVQASYENGEIFIETRFLEGEKKFVQIEIKDTGKGISEKNIENIFTPFFTTKDGGTGLGLSICHQIIQEHKGTIDVQSKEGNGSSFIISLPLNPEESDNGQDCQLSEKEFIERTVR</sequence>
<evidence type="ECO:0000313" key="11">
    <source>
        <dbReference type="EMBL" id="OGL53424.1"/>
    </source>
</evidence>
<keyword evidence="9" id="KW-0472">Membrane</keyword>
<dbReference type="Pfam" id="PF00512">
    <property type="entry name" value="HisKA"/>
    <property type="match status" value="1"/>
</dbReference>
<reference evidence="11 12" key="1">
    <citation type="journal article" date="2016" name="Nat. Commun.">
        <title>Thousands of microbial genomes shed light on interconnected biogeochemical processes in an aquifer system.</title>
        <authorList>
            <person name="Anantharaman K."/>
            <person name="Brown C.T."/>
            <person name="Hug L.A."/>
            <person name="Sharon I."/>
            <person name="Castelle C.J."/>
            <person name="Probst A.J."/>
            <person name="Thomas B.C."/>
            <person name="Singh A."/>
            <person name="Wilkins M.J."/>
            <person name="Karaoz U."/>
            <person name="Brodie E.L."/>
            <person name="Williams K.H."/>
            <person name="Hubbard S.S."/>
            <person name="Banfield J.F."/>
        </authorList>
    </citation>
    <scope>NUCLEOTIDE SEQUENCE [LARGE SCALE GENOMIC DNA]</scope>
</reference>